<feature type="chain" id="PRO_5036770976" evidence="1">
    <location>
        <begin position="22"/>
        <end position="282"/>
    </location>
</feature>
<organism evidence="2 3">
    <name type="scientific">Marseilla massiliensis</name>
    <dbReference type="NCBI Taxonomy" id="1841864"/>
    <lineage>
        <taxon>Bacteria</taxon>
        <taxon>Pseudomonadati</taxon>
        <taxon>Bacteroidota</taxon>
        <taxon>Bacteroidia</taxon>
        <taxon>Bacteroidales</taxon>
        <taxon>Prevotellaceae</taxon>
        <taxon>Marseilla</taxon>
    </lineage>
</organism>
<dbReference type="EMBL" id="JACJJG010000030">
    <property type="protein sequence ID" value="MBM6673651.1"/>
    <property type="molecule type" value="Genomic_DNA"/>
</dbReference>
<dbReference type="RefSeq" id="WP_205104465.1">
    <property type="nucleotide sequence ID" value="NZ_JACJJG010000030.1"/>
</dbReference>
<proteinExistence type="predicted"/>
<dbReference type="AlphaFoldDB" id="A0A938WS33"/>
<name>A0A938WS33_9BACT</name>
<keyword evidence="3" id="KW-1185">Reference proteome</keyword>
<reference evidence="2" key="1">
    <citation type="submission" date="2020-08" db="EMBL/GenBank/DDBJ databases">
        <authorList>
            <person name="Cejkova D."/>
            <person name="Kubasova T."/>
            <person name="Jahodarova E."/>
            <person name="Rychlik I."/>
        </authorList>
    </citation>
    <scope>NUCLEOTIDE SEQUENCE</scope>
    <source>
        <strain evidence="2">An824</strain>
    </source>
</reference>
<sequence>MKKCLISIMAVVSLLPTCALAGTDGFRNTMRQEVCDTVRYMVAYDMTYVNDTTKAEWERKTEPMRLEIGDKSTKFYSYTAYLEDSLNAKREARGEQLATYTADVTWQVYRNYPKEGSFTFLDDLIAMNYYAVTEPMKSPEWTPVADSTATILGNECHLATAWYKGRWWFAWYADDVPIDAGPWKLCGLPGLILRAYDGGRQYVFEATAMRQVADGTPIMYQGLDYEPVTFDQLMTQYERYYADPIGYLALFTPGMMTADDGKSASELNTPKNLPFNPIELAE</sequence>
<comment type="caution">
    <text evidence="2">The sequence shown here is derived from an EMBL/GenBank/DDBJ whole genome shotgun (WGS) entry which is preliminary data.</text>
</comment>
<protein>
    <submittedName>
        <fullName evidence="2">GLPGLI family protein</fullName>
    </submittedName>
</protein>
<evidence type="ECO:0000256" key="1">
    <source>
        <dbReference type="SAM" id="SignalP"/>
    </source>
</evidence>
<dbReference type="NCBIfam" id="TIGR01200">
    <property type="entry name" value="GLPGLI"/>
    <property type="match status" value="1"/>
</dbReference>
<dbReference type="Proteomes" id="UP000706891">
    <property type="component" value="Unassembled WGS sequence"/>
</dbReference>
<evidence type="ECO:0000313" key="2">
    <source>
        <dbReference type="EMBL" id="MBM6673651.1"/>
    </source>
</evidence>
<dbReference type="InterPro" id="IPR005901">
    <property type="entry name" value="GLPGLI"/>
</dbReference>
<feature type="signal peptide" evidence="1">
    <location>
        <begin position="1"/>
        <end position="21"/>
    </location>
</feature>
<evidence type="ECO:0000313" key="3">
    <source>
        <dbReference type="Proteomes" id="UP000706891"/>
    </source>
</evidence>
<dbReference type="Pfam" id="PF09697">
    <property type="entry name" value="Porph_ging"/>
    <property type="match status" value="1"/>
</dbReference>
<keyword evidence="1" id="KW-0732">Signal</keyword>
<gene>
    <name evidence="2" type="ORF">H6A34_07160</name>
</gene>
<reference evidence="2" key="2">
    <citation type="journal article" date="2021" name="Sci. Rep.">
        <title>The distribution of antibiotic resistance genes in chicken gut microbiota commensals.</title>
        <authorList>
            <person name="Juricova H."/>
            <person name="Matiasovicova J."/>
            <person name="Kubasova T."/>
            <person name="Cejkova D."/>
            <person name="Rychlik I."/>
        </authorList>
    </citation>
    <scope>NUCLEOTIDE SEQUENCE</scope>
    <source>
        <strain evidence="2">An824</strain>
    </source>
</reference>
<accession>A0A938WS33</accession>